<dbReference type="InterPro" id="IPR041698">
    <property type="entry name" value="Methyltransf_25"/>
</dbReference>
<evidence type="ECO:0000313" key="3">
    <source>
        <dbReference type="Proteomes" id="UP000799757"/>
    </source>
</evidence>
<gene>
    <name evidence="2" type="ORF">K505DRAFT_328110</name>
</gene>
<keyword evidence="2" id="KW-0808">Transferase</keyword>
<dbReference type="Pfam" id="PF13649">
    <property type="entry name" value="Methyltransf_25"/>
    <property type="match status" value="1"/>
</dbReference>
<dbReference type="AlphaFoldDB" id="A0A6A6WZW3"/>
<feature type="domain" description="Methyltransferase" evidence="1">
    <location>
        <begin position="45"/>
        <end position="141"/>
    </location>
</feature>
<name>A0A6A6WZW3_9PLEO</name>
<dbReference type="CDD" id="cd02440">
    <property type="entry name" value="AdoMet_MTases"/>
    <property type="match status" value="1"/>
</dbReference>
<accession>A0A6A6WZW3</accession>
<proteinExistence type="predicted"/>
<keyword evidence="3" id="KW-1185">Reference proteome</keyword>
<sequence>MTFQPKQITQYEAAHLAELQGDVSETAIKYSLGLIPSFADGDAVHDNAAGSGAVTATIFERLSPGTAIHIDATDVNEQFVAGCKALAESNKWPVDTAVMSAQELTFPDNNFTHSFTSFAFHCLGDHDTAAKQVYRTLKPGGTAVASIWIYMPHVDALQHAHWRTRGKQGPMPVLLPLEGFQEKDLRKALQAGGFKDIDCHEKDCFLRIPDLKRWAQLAWSYLGTLPTGWSQNDEDKWDEAISDIVEQLESGDGISKNEKGDTVLRMVACIAIAKK</sequence>
<organism evidence="2 3">
    <name type="scientific">Melanomma pulvis-pyrius CBS 109.77</name>
    <dbReference type="NCBI Taxonomy" id="1314802"/>
    <lineage>
        <taxon>Eukaryota</taxon>
        <taxon>Fungi</taxon>
        <taxon>Dikarya</taxon>
        <taxon>Ascomycota</taxon>
        <taxon>Pezizomycotina</taxon>
        <taxon>Dothideomycetes</taxon>
        <taxon>Pleosporomycetidae</taxon>
        <taxon>Pleosporales</taxon>
        <taxon>Melanommataceae</taxon>
        <taxon>Melanomma</taxon>
    </lineage>
</organism>
<protein>
    <submittedName>
        <fullName evidence="2">S-adenosyl-L-methionine-dependent methyltransferase</fullName>
    </submittedName>
</protein>
<dbReference type="Gene3D" id="3.40.50.150">
    <property type="entry name" value="Vaccinia Virus protein VP39"/>
    <property type="match status" value="1"/>
</dbReference>
<dbReference type="OrthoDB" id="2013972at2759"/>
<evidence type="ECO:0000259" key="1">
    <source>
        <dbReference type="Pfam" id="PF13649"/>
    </source>
</evidence>
<dbReference type="InterPro" id="IPR029063">
    <property type="entry name" value="SAM-dependent_MTases_sf"/>
</dbReference>
<dbReference type="Proteomes" id="UP000799757">
    <property type="component" value="Unassembled WGS sequence"/>
</dbReference>
<reference evidence="2" key="1">
    <citation type="journal article" date="2020" name="Stud. Mycol.">
        <title>101 Dothideomycetes genomes: a test case for predicting lifestyles and emergence of pathogens.</title>
        <authorList>
            <person name="Haridas S."/>
            <person name="Albert R."/>
            <person name="Binder M."/>
            <person name="Bloem J."/>
            <person name="Labutti K."/>
            <person name="Salamov A."/>
            <person name="Andreopoulos B."/>
            <person name="Baker S."/>
            <person name="Barry K."/>
            <person name="Bills G."/>
            <person name="Bluhm B."/>
            <person name="Cannon C."/>
            <person name="Castanera R."/>
            <person name="Culley D."/>
            <person name="Daum C."/>
            <person name="Ezra D."/>
            <person name="Gonzalez J."/>
            <person name="Henrissat B."/>
            <person name="Kuo A."/>
            <person name="Liang C."/>
            <person name="Lipzen A."/>
            <person name="Lutzoni F."/>
            <person name="Magnuson J."/>
            <person name="Mondo S."/>
            <person name="Nolan M."/>
            <person name="Ohm R."/>
            <person name="Pangilinan J."/>
            <person name="Park H.-J."/>
            <person name="Ramirez L."/>
            <person name="Alfaro M."/>
            <person name="Sun H."/>
            <person name="Tritt A."/>
            <person name="Yoshinaga Y."/>
            <person name="Zwiers L.-H."/>
            <person name="Turgeon B."/>
            <person name="Goodwin S."/>
            <person name="Spatafora J."/>
            <person name="Crous P."/>
            <person name="Grigoriev I."/>
        </authorList>
    </citation>
    <scope>NUCLEOTIDE SEQUENCE</scope>
    <source>
        <strain evidence="2">CBS 109.77</strain>
    </source>
</reference>
<dbReference type="GO" id="GO:0008757">
    <property type="term" value="F:S-adenosylmethionine-dependent methyltransferase activity"/>
    <property type="evidence" value="ECO:0007669"/>
    <property type="project" value="InterPro"/>
</dbReference>
<evidence type="ECO:0000313" key="2">
    <source>
        <dbReference type="EMBL" id="KAF2789632.1"/>
    </source>
</evidence>
<dbReference type="EMBL" id="MU002124">
    <property type="protein sequence ID" value="KAF2789632.1"/>
    <property type="molecule type" value="Genomic_DNA"/>
</dbReference>
<dbReference type="GO" id="GO:0032259">
    <property type="term" value="P:methylation"/>
    <property type="evidence" value="ECO:0007669"/>
    <property type="project" value="UniProtKB-KW"/>
</dbReference>
<dbReference type="SUPFAM" id="SSF53335">
    <property type="entry name" value="S-adenosyl-L-methionine-dependent methyltransferases"/>
    <property type="match status" value="1"/>
</dbReference>
<keyword evidence="2" id="KW-0489">Methyltransferase</keyword>